<dbReference type="EMBL" id="SMRP01000003">
    <property type="protein sequence ID" value="TDG24476.1"/>
    <property type="molecule type" value="Genomic_DNA"/>
</dbReference>
<dbReference type="AlphaFoldDB" id="A0A4R5MC26"/>
<dbReference type="OrthoDB" id="9807561at2"/>
<proteinExistence type="predicted"/>
<dbReference type="Gene3D" id="3.30.2020.40">
    <property type="entry name" value="Uncharacterised protein PF10387, DUF2442"/>
    <property type="match status" value="1"/>
</dbReference>
<keyword evidence="2" id="KW-1185">Reference proteome</keyword>
<protein>
    <submittedName>
        <fullName evidence="1">DUF2442 domain-containing protein</fullName>
    </submittedName>
</protein>
<evidence type="ECO:0000313" key="1">
    <source>
        <dbReference type="EMBL" id="TDG24476.1"/>
    </source>
</evidence>
<reference evidence="1 2" key="1">
    <citation type="submission" date="2019-03" db="EMBL/GenBank/DDBJ databases">
        <title>Paraburkholderia sp. 4M-K11, isolated from subtropical forest soil.</title>
        <authorList>
            <person name="Gao Z.-H."/>
            <person name="Qiu L.-H."/>
        </authorList>
    </citation>
    <scope>NUCLEOTIDE SEQUENCE [LARGE SCALE GENOMIC DNA]</scope>
    <source>
        <strain evidence="1 2">4M-K11</strain>
    </source>
</reference>
<gene>
    <name evidence="1" type="ORF">EYW47_07880</name>
</gene>
<name>A0A4R5MC26_9BURK</name>
<dbReference type="Proteomes" id="UP000295722">
    <property type="component" value="Unassembled WGS sequence"/>
</dbReference>
<dbReference type="Pfam" id="PF10387">
    <property type="entry name" value="DUF2442"/>
    <property type="match status" value="1"/>
</dbReference>
<dbReference type="InterPro" id="IPR018841">
    <property type="entry name" value="DUF2442"/>
</dbReference>
<dbReference type="RefSeq" id="WP_133194323.1">
    <property type="nucleotide sequence ID" value="NZ_JBHUCW010000006.1"/>
</dbReference>
<sequence length="74" mass="8397">MNPLATRVLVDDSSLTVILQDGRELQVPLARFPRLARASVAQRQCVRISKSGRALHWDELDEDIDVDELLRGRD</sequence>
<organism evidence="1 2">
    <name type="scientific">Paraburkholderia silviterrae</name>
    <dbReference type="NCBI Taxonomy" id="2528715"/>
    <lineage>
        <taxon>Bacteria</taxon>
        <taxon>Pseudomonadati</taxon>
        <taxon>Pseudomonadota</taxon>
        <taxon>Betaproteobacteria</taxon>
        <taxon>Burkholderiales</taxon>
        <taxon>Burkholderiaceae</taxon>
        <taxon>Paraburkholderia</taxon>
    </lineage>
</organism>
<accession>A0A4R5MC26</accession>
<evidence type="ECO:0000313" key="2">
    <source>
        <dbReference type="Proteomes" id="UP000295722"/>
    </source>
</evidence>
<comment type="caution">
    <text evidence="1">The sequence shown here is derived from an EMBL/GenBank/DDBJ whole genome shotgun (WGS) entry which is preliminary data.</text>
</comment>